<sequence>MQNDICIHIKSYEFILKYIKHVENWRGKC</sequence>
<proteinExistence type="predicted"/>
<evidence type="ECO:0000313" key="1">
    <source>
        <dbReference type="EMBL" id="DAD72951.1"/>
    </source>
</evidence>
<name>A0A8S5LSY6_9CAUD</name>
<protein>
    <submittedName>
        <fullName evidence="1">Uncharacterized protein</fullName>
    </submittedName>
</protein>
<reference evidence="1" key="1">
    <citation type="journal article" date="2021" name="Proc. Natl. Acad. Sci. U.S.A.">
        <title>A Catalog of Tens of Thousands of Viruses from Human Metagenomes Reveals Hidden Associations with Chronic Diseases.</title>
        <authorList>
            <person name="Tisza M.J."/>
            <person name="Buck C.B."/>
        </authorList>
    </citation>
    <scope>NUCLEOTIDE SEQUENCE</scope>
    <source>
        <strain evidence="1">CtMAv2</strain>
    </source>
</reference>
<organism evidence="1">
    <name type="scientific">Siphoviridae sp. ctMAv2</name>
    <dbReference type="NCBI Taxonomy" id="2826258"/>
    <lineage>
        <taxon>Viruses</taxon>
        <taxon>Duplodnaviria</taxon>
        <taxon>Heunggongvirae</taxon>
        <taxon>Uroviricota</taxon>
        <taxon>Caudoviricetes</taxon>
    </lineage>
</organism>
<dbReference type="EMBL" id="BK014727">
    <property type="protein sequence ID" value="DAD72951.1"/>
    <property type="molecule type" value="Genomic_DNA"/>
</dbReference>
<accession>A0A8S5LSY6</accession>